<dbReference type="STRING" id="485916.Dtox_0974"/>
<organism evidence="2 3">
    <name type="scientific">Desulfofarcimen acetoxidans (strain ATCC 49208 / DSM 771 / KCTC 5769 / VKM B-1644 / 5575)</name>
    <name type="common">Desulfotomaculum acetoxidans</name>
    <dbReference type="NCBI Taxonomy" id="485916"/>
    <lineage>
        <taxon>Bacteria</taxon>
        <taxon>Bacillati</taxon>
        <taxon>Bacillota</taxon>
        <taxon>Clostridia</taxon>
        <taxon>Eubacteriales</taxon>
        <taxon>Peptococcaceae</taxon>
        <taxon>Desulfofarcimen</taxon>
    </lineage>
</organism>
<name>C8W396_DESAS</name>
<dbReference type="HOGENOM" id="CLU_3024664_0_0_9"/>
<keyword evidence="3" id="KW-1185">Reference proteome</keyword>
<reference evidence="2 3" key="1">
    <citation type="journal article" date="2009" name="Stand. Genomic Sci.">
        <title>Complete genome sequence of Desulfotomaculum acetoxidans type strain (5575).</title>
        <authorList>
            <person name="Spring S."/>
            <person name="Lapidus A."/>
            <person name="Schroder M."/>
            <person name="Gleim D."/>
            <person name="Sims D."/>
            <person name="Meincke L."/>
            <person name="Glavina Del Rio T."/>
            <person name="Tice H."/>
            <person name="Copeland A."/>
            <person name="Cheng J.F."/>
            <person name="Lucas S."/>
            <person name="Chen F."/>
            <person name="Nolan M."/>
            <person name="Bruce D."/>
            <person name="Goodwin L."/>
            <person name="Pitluck S."/>
            <person name="Ivanova N."/>
            <person name="Mavromatis K."/>
            <person name="Mikhailova N."/>
            <person name="Pati A."/>
            <person name="Chen A."/>
            <person name="Palaniappan K."/>
            <person name="Land M."/>
            <person name="Hauser L."/>
            <person name="Chang Y.J."/>
            <person name="Jeffries C.D."/>
            <person name="Chain P."/>
            <person name="Saunders E."/>
            <person name="Brettin T."/>
            <person name="Detter J.C."/>
            <person name="Goker M."/>
            <person name="Bristow J."/>
            <person name="Eisen J.A."/>
            <person name="Markowitz V."/>
            <person name="Hugenholtz P."/>
            <person name="Kyrpides N.C."/>
            <person name="Klenk H.P."/>
            <person name="Han C."/>
        </authorList>
    </citation>
    <scope>NUCLEOTIDE SEQUENCE [LARGE SCALE GENOMIC DNA]</scope>
    <source>
        <strain evidence="3">ATCC 49208 / DSM 771 / VKM B-1644</strain>
    </source>
</reference>
<proteinExistence type="predicted"/>
<dbReference type="RefSeq" id="WP_015756578.1">
    <property type="nucleotide sequence ID" value="NC_013216.1"/>
</dbReference>
<evidence type="ECO:0000313" key="3">
    <source>
        <dbReference type="Proteomes" id="UP000002217"/>
    </source>
</evidence>
<dbReference type="GO" id="GO:0016301">
    <property type="term" value="F:kinase activity"/>
    <property type="evidence" value="ECO:0007669"/>
    <property type="project" value="UniProtKB-KW"/>
</dbReference>
<evidence type="ECO:0000313" key="2">
    <source>
        <dbReference type="EMBL" id="ACV61863.1"/>
    </source>
</evidence>
<accession>C8W396</accession>
<keyword evidence="1" id="KW-0175">Coiled coil</keyword>
<gene>
    <name evidence="2" type="ordered locus">Dtox_0974</name>
</gene>
<protein>
    <submittedName>
        <fullName evidence="2">Putative two-component sensor histidine kinase/response regulator hybrid protein</fullName>
    </submittedName>
</protein>
<sequence length="55" mass="6400">MSEEIKTLQQKIADLKNRLPAHSVKPVMIAELEELEAELSRLQREEQNSSKLKRI</sequence>
<feature type="coiled-coil region" evidence="1">
    <location>
        <begin position="5"/>
        <end position="55"/>
    </location>
</feature>
<evidence type="ECO:0000256" key="1">
    <source>
        <dbReference type="SAM" id="Coils"/>
    </source>
</evidence>
<dbReference type="AlphaFoldDB" id="C8W396"/>
<dbReference type="EMBL" id="CP001720">
    <property type="protein sequence ID" value="ACV61863.1"/>
    <property type="molecule type" value="Genomic_DNA"/>
</dbReference>
<keyword evidence="2" id="KW-0418">Kinase</keyword>
<keyword evidence="2" id="KW-0808">Transferase</keyword>
<dbReference type="Proteomes" id="UP000002217">
    <property type="component" value="Chromosome"/>
</dbReference>
<dbReference type="KEGG" id="dae:Dtox_0974"/>